<name>A0A542DDX6_AMYCI</name>
<dbReference type="NCBIfam" id="NF033521">
    <property type="entry name" value="lasso_leader_L3"/>
    <property type="match status" value="1"/>
</dbReference>
<evidence type="ECO:0000313" key="3">
    <source>
        <dbReference type="Proteomes" id="UP000320876"/>
    </source>
</evidence>
<feature type="compositionally biased region" description="Basic and acidic residues" evidence="1">
    <location>
        <begin position="1"/>
        <end position="12"/>
    </location>
</feature>
<comment type="caution">
    <text evidence="2">The sequence shown here is derived from an EMBL/GenBank/DDBJ whole genome shotgun (WGS) entry which is preliminary data.</text>
</comment>
<feature type="region of interest" description="Disordered" evidence="1">
    <location>
        <begin position="1"/>
        <end position="48"/>
    </location>
</feature>
<protein>
    <recommendedName>
        <fullName evidence="4">Lasso RiPP family leader peptide-containing protein</fullName>
    </recommendedName>
</protein>
<gene>
    <name evidence="2" type="ORF">FB471_0938</name>
</gene>
<evidence type="ECO:0000256" key="1">
    <source>
        <dbReference type="SAM" id="MobiDB-lite"/>
    </source>
</evidence>
<accession>A0A542DDX6</accession>
<evidence type="ECO:0008006" key="4">
    <source>
        <dbReference type="Google" id="ProtNLM"/>
    </source>
</evidence>
<dbReference type="Proteomes" id="UP000320876">
    <property type="component" value="Unassembled WGS sequence"/>
</dbReference>
<dbReference type="RefSeq" id="WP_141996101.1">
    <property type="nucleotide sequence ID" value="NZ_VFML01000001.1"/>
</dbReference>
<dbReference type="EMBL" id="VFML01000001">
    <property type="protein sequence ID" value="TQJ01271.1"/>
    <property type="molecule type" value="Genomic_DNA"/>
</dbReference>
<organism evidence="2 3">
    <name type="scientific">Amycolatopsis cihanbeyliensis</name>
    <dbReference type="NCBI Taxonomy" id="1128664"/>
    <lineage>
        <taxon>Bacteria</taxon>
        <taxon>Bacillati</taxon>
        <taxon>Actinomycetota</taxon>
        <taxon>Actinomycetes</taxon>
        <taxon>Pseudonocardiales</taxon>
        <taxon>Pseudonocardiaceae</taxon>
        <taxon>Amycolatopsis</taxon>
    </lineage>
</organism>
<dbReference type="OrthoDB" id="3696057at2"/>
<keyword evidence="3" id="KW-1185">Reference proteome</keyword>
<evidence type="ECO:0000313" key="2">
    <source>
        <dbReference type="EMBL" id="TQJ01271.1"/>
    </source>
</evidence>
<reference evidence="2 3" key="1">
    <citation type="submission" date="2019-06" db="EMBL/GenBank/DDBJ databases">
        <title>Sequencing the genomes of 1000 actinobacteria strains.</title>
        <authorList>
            <person name="Klenk H.-P."/>
        </authorList>
    </citation>
    <scope>NUCLEOTIDE SEQUENCE [LARGE SCALE GENOMIC DNA]</scope>
    <source>
        <strain evidence="2 3">DSM 45679</strain>
    </source>
</reference>
<sequence length="48" mass="5294">MDPDQQQERQAEYEPPQVSEVGEFGAVTQGQYSRNRSDDGDAGGYFPG</sequence>
<dbReference type="AlphaFoldDB" id="A0A542DDX6"/>
<proteinExistence type="predicted"/>